<keyword evidence="3" id="KW-1185">Reference proteome</keyword>
<organism evidence="2 3">
    <name type="scientific">Elysia crispata</name>
    <name type="common">lettuce slug</name>
    <dbReference type="NCBI Taxonomy" id="231223"/>
    <lineage>
        <taxon>Eukaryota</taxon>
        <taxon>Metazoa</taxon>
        <taxon>Spiralia</taxon>
        <taxon>Lophotrochozoa</taxon>
        <taxon>Mollusca</taxon>
        <taxon>Gastropoda</taxon>
        <taxon>Heterobranchia</taxon>
        <taxon>Euthyneura</taxon>
        <taxon>Panpulmonata</taxon>
        <taxon>Sacoglossa</taxon>
        <taxon>Placobranchoidea</taxon>
        <taxon>Plakobranchidae</taxon>
        <taxon>Elysia</taxon>
    </lineage>
</organism>
<feature type="transmembrane region" description="Helical" evidence="1">
    <location>
        <begin position="45"/>
        <end position="69"/>
    </location>
</feature>
<dbReference type="EMBL" id="JAWDGP010001321">
    <property type="protein sequence ID" value="KAK3792841.1"/>
    <property type="molecule type" value="Genomic_DNA"/>
</dbReference>
<evidence type="ECO:0000313" key="2">
    <source>
        <dbReference type="EMBL" id="KAK3792841.1"/>
    </source>
</evidence>
<keyword evidence="1" id="KW-1133">Transmembrane helix</keyword>
<dbReference type="AlphaFoldDB" id="A0AAE1E3G0"/>
<gene>
    <name evidence="2" type="ORF">RRG08_028231</name>
</gene>
<evidence type="ECO:0000313" key="3">
    <source>
        <dbReference type="Proteomes" id="UP001283361"/>
    </source>
</evidence>
<keyword evidence="1" id="KW-0472">Membrane</keyword>
<accession>A0AAE1E3G0</accession>
<comment type="caution">
    <text evidence="2">The sequence shown here is derived from an EMBL/GenBank/DDBJ whole genome shotgun (WGS) entry which is preliminary data.</text>
</comment>
<keyword evidence="1" id="KW-0812">Transmembrane</keyword>
<proteinExistence type="predicted"/>
<reference evidence="2" key="1">
    <citation type="journal article" date="2023" name="G3 (Bethesda)">
        <title>A reference genome for the long-term kleptoplast-retaining sea slug Elysia crispata morphotype clarki.</title>
        <authorList>
            <person name="Eastman K.E."/>
            <person name="Pendleton A.L."/>
            <person name="Shaikh M.A."/>
            <person name="Suttiyut T."/>
            <person name="Ogas R."/>
            <person name="Tomko P."/>
            <person name="Gavelis G."/>
            <person name="Widhalm J.R."/>
            <person name="Wisecaver J.H."/>
        </authorList>
    </citation>
    <scope>NUCLEOTIDE SEQUENCE</scope>
    <source>
        <strain evidence="2">ECLA1</strain>
    </source>
</reference>
<dbReference type="Proteomes" id="UP001283361">
    <property type="component" value="Unassembled WGS sequence"/>
</dbReference>
<evidence type="ECO:0000256" key="1">
    <source>
        <dbReference type="SAM" id="Phobius"/>
    </source>
</evidence>
<protein>
    <submittedName>
        <fullName evidence="2">Uncharacterized protein</fullName>
    </submittedName>
</protein>
<sequence>MQHSLPLHHQPLISFKSQITGHVYHARKRRRQFGLNLMRKRDAVVFVRLFLFGLLTILVVTLIMLCGLYSTRFAEKDMSLNVEMRLRRIRLLEDNSRSLKADLYLSHILGKIKGQPVRMMENRRDLS</sequence>
<name>A0AAE1E3G0_9GAST</name>